<gene>
    <name evidence="2" type="ORF">CTM86_06245</name>
</gene>
<dbReference type="Proteomes" id="UP000231749">
    <property type="component" value="Chromosome"/>
</dbReference>
<reference evidence="3" key="1">
    <citation type="submission" date="2017-11" db="EMBL/GenBank/DDBJ databases">
        <title>Genome sequencing of Fusobacterium periodonticum KCOM 1282.</title>
        <authorList>
            <person name="Kook J.-K."/>
            <person name="Park S.-N."/>
            <person name="Lim Y.K."/>
        </authorList>
    </citation>
    <scope>NUCLEOTIDE SEQUENCE [LARGE SCALE GENOMIC DNA]</scope>
    <source>
        <strain evidence="3">KCOM 1282</strain>
    </source>
</reference>
<evidence type="ECO:0000259" key="1">
    <source>
        <dbReference type="SMART" id="SM00901"/>
    </source>
</evidence>
<dbReference type="SMART" id="SM00901">
    <property type="entry name" value="FRG"/>
    <property type="match status" value="1"/>
</dbReference>
<organism evidence="2 3">
    <name type="scientific">Fusobacterium pseudoperiodonticum</name>
    <dbReference type="NCBI Taxonomy" id="2663009"/>
    <lineage>
        <taxon>Bacteria</taxon>
        <taxon>Fusobacteriati</taxon>
        <taxon>Fusobacteriota</taxon>
        <taxon>Fusobacteriia</taxon>
        <taxon>Fusobacteriales</taxon>
        <taxon>Fusobacteriaceae</taxon>
        <taxon>Fusobacterium</taxon>
    </lineage>
</organism>
<dbReference type="EMBL" id="CP024702">
    <property type="protein sequence ID" value="ATV67087.1"/>
    <property type="molecule type" value="Genomic_DNA"/>
</dbReference>
<sequence>MNSLSEYIEFIENLGDNFCLSRGQNKDYELFPGALRKIEENQKYTRNEIKEYLDEFRINFYTFMDKSISIKESEFIIYAQHYGLPTYLLDFSKSHIISLMFAVENAFEEIEESKEHNPLDRGVVYFLNPFELNKKNARKEIVEIDDDLSNFSGPVAIQARKINKRIQVQNGTFVHFNSADKALNELDDENILKKIFIKTENKKIILSNLFKLGFGFSNIYPELNSLSKDILLKKKIIEFLREREG</sequence>
<feature type="domain" description="FRG" evidence="1">
    <location>
        <begin position="15"/>
        <end position="125"/>
    </location>
</feature>
<name>A0AAD0ASW5_9FUSO</name>
<evidence type="ECO:0000313" key="2">
    <source>
        <dbReference type="EMBL" id="ATV67087.1"/>
    </source>
</evidence>
<dbReference type="AlphaFoldDB" id="A0AAD0ASW5"/>
<dbReference type="Pfam" id="PF08867">
    <property type="entry name" value="FRG"/>
    <property type="match status" value="1"/>
</dbReference>
<proteinExistence type="predicted"/>
<evidence type="ECO:0000313" key="3">
    <source>
        <dbReference type="Proteomes" id="UP000231749"/>
    </source>
</evidence>
<protein>
    <recommendedName>
        <fullName evidence="1">FRG domain-containing protein</fullName>
    </recommendedName>
</protein>
<accession>A0AAD0ASW5</accession>
<dbReference type="InterPro" id="IPR014966">
    <property type="entry name" value="FRG-dom"/>
</dbReference>